<dbReference type="InterPro" id="IPR015422">
    <property type="entry name" value="PyrdxlP-dep_Trfase_small"/>
</dbReference>
<keyword evidence="4 11" id="KW-0808">Transferase</keyword>
<dbReference type="EMBL" id="CDGJ01000064">
    <property type="protein sequence ID" value="CEJ07713.1"/>
    <property type="molecule type" value="Genomic_DNA"/>
</dbReference>
<dbReference type="KEGG" id="aacx:DEACI_1643"/>
<evidence type="ECO:0000256" key="4">
    <source>
        <dbReference type="ARBA" id="ARBA00022679"/>
    </source>
</evidence>
<feature type="modified residue" description="N6-(pyridoxal phosphate)lysine" evidence="7">
    <location>
        <position position="196"/>
    </location>
</feature>
<dbReference type="PANTHER" id="PTHR21152:SF24">
    <property type="entry name" value="ALANINE--GLYOXYLATE AMINOTRANSFERASE 1"/>
    <property type="match status" value="1"/>
</dbReference>
<evidence type="ECO:0000256" key="6">
    <source>
        <dbReference type="PIRSR" id="PIRSR000524-1"/>
    </source>
</evidence>
<reference evidence="11" key="2">
    <citation type="submission" date="2020-01" db="EMBL/GenBank/DDBJ databases">
        <authorList>
            <person name="Hornung B."/>
        </authorList>
    </citation>
    <scope>NUCLEOTIDE SEQUENCE</scope>
    <source>
        <strain evidence="11">PacBioINE</strain>
    </source>
</reference>
<dbReference type="InterPro" id="IPR015421">
    <property type="entry name" value="PyrdxlP-dep_Trfase_major"/>
</dbReference>
<keyword evidence="13" id="KW-1185">Reference proteome</keyword>
<keyword evidence="5 7" id="KW-0663">Pyridoxal phosphate</keyword>
<dbReference type="InterPro" id="IPR000192">
    <property type="entry name" value="Aminotrans_V_dom"/>
</dbReference>
<accession>A0A8S0X4Q4</accession>
<evidence type="ECO:0000313" key="11">
    <source>
        <dbReference type="EMBL" id="CAA7600990.1"/>
    </source>
</evidence>
<evidence type="ECO:0000313" key="13">
    <source>
        <dbReference type="Proteomes" id="UP001071230"/>
    </source>
</evidence>
<dbReference type="InterPro" id="IPR020578">
    <property type="entry name" value="Aminotrans_V_PyrdxlP_BS"/>
</dbReference>
<dbReference type="PIRSF" id="PIRSF000524">
    <property type="entry name" value="SPT"/>
    <property type="match status" value="1"/>
</dbReference>
<evidence type="ECO:0000256" key="5">
    <source>
        <dbReference type="ARBA" id="ARBA00022898"/>
    </source>
</evidence>
<dbReference type="EC" id="2.6.1.37" evidence="11 12"/>
<evidence type="ECO:0000256" key="2">
    <source>
        <dbReference type="ARBA" id="ARBA00009236"/>
    </source>
</evidence>
<dbReference type="PANTHER" id="PTHR21152">
    <property type="entry name" value="AMINOTRANSFERASE CLASS V"/>
    <property type="match status" value="1"/>
</dbReference>
<evidence type="ECO:0000313" key="12">
    <source>
        <dbReference type="EMBL" id="CEJ07713.1"/>
    </source>
</evidence>
<sequence>MPNKEMLLIPGPTPVVDEIYEALAAETWAHTDPRFVSVFANSLKLTKQLFNTDGEVFVIAGSGTLAMEMAVVNVLAPGEKLLVISQGYFGDRFVPLAQTHGIQVETLQAEWGQQVDPGAVADKLARESFKAVTLTHVDTSTGVVADLAALVPIIKRSGALLILDGVCAAAALDEDMQKEYGAPDYKIDLVLTGSQKAIGVPPGLAIVAFGPRALAAREARGLVGGYYVDIKNWLPIMENPGRYYATPPVNMIYAFNRGMEIVMKEDLPRRYRRHEALGKAVRAALSTYGMKPLASEQAAAPTLTCFLYPEGVDDLAFRRALAAKGVVIAGALASLAGKAFRIGHMGNVTGEMFSQAIRLMGETLTEMGHAVNSEAAVAKFREVYQF</sequence>
<dbReference type="EMBL" id="LR746496">
    <property type="protein sequence ID" value="CAA7600990.1"/>
    <property type="molecule type" value="Genomic_DNA"/>
</dbReference>
<comment type="cofactor">
    <cofactor evidence="1 7 9">
        <name>pyridoxal 5'-phosphate</name>
        <dbReference type="ChEBI" id="CHEBI:597326"/>
    </cofactor>
</comment>
<evidence type="ECO:0000256" key="1">
    <source>
        <dbReference type="ARBA" id="ARBA00001933"/>
    </source>
</evidence>
<dbReference type="PROSITE" id="PS00595">
    <property type="entry name" value="AA_TRANSFER_CLASS_5"/>
    <property type="match status" value="1"/>
</dbReference>
<keyword evidence="3 11" id="KW-0032">Aminotransferase</keyword>
<protein>
    <submittedName>
        <fullName evidence="11">2-aminoethylphosphonate-pyruvate transaminase</fullName>
        <ecNumber evidence="11 12">2.6.1.37</ecNumber>
    </submittedName>
    <submittedName>
        <fullName evidence="12">Soluble hydrogenase 42 kDa subunit</fullName>
    </submittedName>
</protein>
<dbReference type="Proteomes" id="UP001071230">
    <property type="component" value="Unassembled WGS sequence"/>
</dbReference>
<dbReference type="Proteomes" id="UP000836597">
    <property type="component" value="Chromosome"/>
</dbReference>
<dbReference type="GO" id="GO:0004760">
    <property type="term" value="F:L-serine-pyruvate transaminase activity"/>
    <property type="evidence" value="ECO:0007669"/>
    <property type="project" value="TreeGrafter"/>
</dbReference>
<organism evidence="11">
    <name type="scientific">Acididesulfobacillus acetoxydans</name>
    <dbReference type="NCBI Taxonomy" id="1561005"/>
    <lineage>
        <taxon>Bacteria</taxon>
        <taxon>Bacillati</taxon>
        <taxon>Bacillota</taxon>
        <taxon>Clostridia</taxon>
        <taxon>Eubacteriales</taxon>
        <taxon>Peptococcaceae</taxon>
        <taxon>Acididesulfobacillus</taxon>
    </lineage>
</organism>
<comment type="similarity">
    <text evidence="2 8">Belongs to the class-V pyridoxal-phosphate-dependent aminotransferase family.</text>
</comment>
<evidence type="ECO:0000256" key="9">
    <source>
        <dbReference type="RuleBase" id="RU004504"/>
    </source>
</evidence>
<dbReference type="RefSeq" id="WP_240984568.1">
    <property type="nucleotide sequence ID" value="NZ_CDGJ01000064.1"/>
</dbReference>
<evidence type="ECO:0000259" key="10">
    <source>
        <dbReference type="Pfam" id="PF00266"/>
    </source>
</evidence>
<dbReference type="SUPFAM" id="SSF53383">
    <property type="entry name" value="PLP-dependent transferases"/>
    <property type="match status" value="1"/>
</dbReference>
<name>A0A8S0X4Q4_9FIRM</name>
<dbReference type="GO" id="GO:0047304">
    <property type="term" value="F:2-aminoethylphosphonate-pyruvate transaminase activity"/>
    <property type="evidence" value="ECO:0007669"/>
    <property type="project" value="UniProtKB-EC"/>
</dbReference>
<dbReference type="InterPro" id="IPR015424">
    <property type="entry name" value="PyrdxlP-dep_Trfase"/>
</dbReference>
<dbReference type="InterPro" id="IPR024169">
    <property type="entry name" value="SP_NH2Trfase/AEP_transaminase"/>
</dbReference>
<dbReference type="Gene3D" id="3.40.640.10">
    <property type="entry name" value="Type I PLP-dependent aspartate aminotransferase-like (Major domain)"/>
    <property type="match status" value="1"/>
</dbReference>
<reference evidence="12" key="1">
    <citation type="submission" date="2014-11" db="EMBL/GenBank/DDBJ databases">
        <authorList>
            <person name="Hornung B.V."/>
        </authorList>
    </citation>
    <scope>NUCLEOTIDE SEQUENCE</scope>
    <source>
        <strain evidence="12">INE</strain>
    </source>
</reference>
<feature type="binding site" evidence="6">
    <location>
        <position position="341"/>
    </location>
    <ligand>
        <name>substrate</name>
    </ligand>
</feature>
<gene>
    <name evidence="11" type="ORF">DEACI_1643</name>
    <name evidence="12" type="ORF">DEACI_2179</name>
</gene>
<evidence type="ECO:0000256" key="7">
    <source>
        <dbReference type="PIRSR" id="PIRSR000524-50"/>
    </source>
</evidence>
<dbReference type="Gene3D" id="3.90.1150.10">
    <property type="entry name" value="Aspartate Aminotransferase, domain 1"/>
    <property type="match status" value="1"/>
</dbReference>
<dbReference type="AlphaFoldDB" id="A0A8S0X4Q4"/>
<evidence type="ECO:0000256" key="3">
    <source>
        <dbReference type="ARBA" id="ARBA00022576"/>
    </source>
</evidence>
<feature type="domain" description="Aminotransferase class V" evidence="10">
    <location>
        <begin position="29"/>
        <end position="328"/>
    </location>
</feature>
<proteinExistence type="inferred from homology"/>
<dbReference type="GO" id="GO:0019265">
    <property type="term" value="P:glycine biosynthetic process, by transamination of glyoxylate"/>
    <property type="evidence" value="ECO:0007669"/>
    <property type="project" value="TreeGrafter"/>
</dbReference>
<dbReference type="GO" id="GO:0008453">
    <property type="term" value="F:alanine-glyoxylate transaminase activity"/>
    <property type="evidence" value="ECO:0007669"/>
    <property type="project" value="TreeGrafter"/>
</dbReference>
<dbReference type="Pfam" id="PF00266">
    <property type="entry name" value="Aminotran_5"/>
    <property type="match status" value="1"/>
</dbReference>
<evidence type="ECO:0000256" key="8">
    <source>
        <dbReference type="RuleBase" id="RU004075"/>
    </source>
</evidence>